<comment type="subcellular location">
    <subcellularLocation>
        <location evidence="1">Golgi apparatus membrane</location>
        <topology evidence="1">Single-pass type II membrane protein</topology>
    </subcellularLocation>
</comment>
<dbReference type="EMBL" id="MU157824">
    <property type="protein sequence ID" value="KAF9535474.1"/>
    <property type="molecule type" value="Genomic_DNA"/>
</dbReference>
<keyword evidence="8" id="KW-0735">Signal-anchor</keyword>
<evidence type="ECO:0000256" key="14">
    <source>
        <dbReference type="SAM" id="Phobius"/>
    </source>
</evidence>
<evidence type="ECO:0000256" key="7">
    <source>
        <dbReference type="ARBA" id="ARBA00022692"/>
    </source>
</evidence>
<dbReference type="EC" id="2.4.1.155" evidence="4"/>
<protein>
    <recommendedName>
        <fullName evidence="4">alpha-1,6-mannosyl-glycoprotein 6-beta-N-acetylglucosaminyltransferase</fullName>
        <ecNumber evidence="4">2.4.1.155</ecNumber>
    </recommendedName>
</protein>
<evidence type="ECO:0000313" key="16">
    <source>
        <dbReference type="EMBL" id="KAF9535474.1"/>
    </source>
</evidence>
<dbReference type="Pfam" id="PF15024">
    <property type="entry name" value="Glyco_transf_18"/>
    <property type="match status" value="1"/>
</dbReference>
<evidence type="ECO:0000256" key="2">
    <source>
        <dbReference type="ARBA" id="ARBA00004922"/>
    </source>
</evidence>
<evidence type="ECO:0000256" key="4">
    <source>
        <dbReference type="ARBA" id="ARBA00012671"/>
    </source>
</evidence>
<evidence type="ECO:0000256" key="10">
    <source>
        <dbReference type="ARBA" id="ARBA00023034"/>
    </source>
</evidence>
<keyword evidence="10" id="KW-0333">Golgi apparatus</keyword>
<dbReference type="GO" id="GO:0006487">
    <property type="term" value="P:protein N-linked glycosylation"/>
    <property type="evidence" value="ECO:0007669"/>
    <property type="project" value="TreeGrafter"/>
</dbReference>
<sequence>MSILKRSRTSLIITLACTILPTLLLVYHFSSTRWETPLFRLPDMQLPVYPTGSSASDIERPIDAILPVYELPNPSPPNREPIRNNKAVYPRLQLTNPSPGVYDVAQKHLNRLESTRHLLFDGSDFNREAMKKLENYLRRAVSEETYTPPKVVLTSWHWVPCAMGPCTTGEVQWIRPLIDIMKKHDIFYLFSPWERFHEDWKLLGNELVTHIWADDEHLVWCFSDPDRCLSTEKNPTGIPPWKLFAFTFWGSKPNSHKWGSNAEPYSFNPLGPEWNLVPYQMPEKQFFLGYHYQGCQSLQYIPFERRQDKMIVLAKKSSYYYGQGHAFDPESFFVKLKNATKFDVISNAAEEGGFPVPKGLHSQGLLAQDEYDTLLSSAKALLGIGRPMISPTPFASLCRGVPVIIPYNSKVVLPHDNRTCPAQPGPDEWCGFLEDSHQHGPASLIGPPYVYTVDVNAPDEEIFKTIETAITTPIQSYEPPEMTKEAVEERLLEYFSIDWQLYAEERIKERASNKIVLPLFLQRWAQKNRDTSLLSEKKSMAIRHRSRRARNTY</sequence>
<name>A0A9P6JWR8_9AGAR</name>
<evidence type="ECO:0000256" key="9">
    <source>
        <dbReference type="ARBA" id="ARBA00022989"/>
    </source>
</evidence>
<keyword evidence="7 14" id="KW-0812">Transmembrane</keyword>
<comment type="catalytic activity">
    <reaction evidence="13">
        <text>N(4)-{beta-D-GlcNAc-(1-&gt;2)-[beta-D-GlcNAc-(1-&gt;4)]-alpha-D-Man-(1-&gt;3)-[beta-D-GlcNAc-(1-&gt;2)-alpha-D-Man-(1-&gt;6)]-beta-D-Man-(1-&gt;4)-beta-D-GlcNAc-(1-&gt;4)-beta-D-GlcNAc}-L-asparaginyl-[protein] + UDP-N-acetyl-alpha-D-glucosamine = N(4)-{beta-D-GlcNAc-(1-&gt;2)-[beta-D-GlcNAc-(1-&gt;4)]-alpha-D-Man-(1-&gt;3)-[beta-D-GlcNAc-(1-&gt;2)-[beta-D-GlcNAc-(1-&gt;6)]-alpha-D-Man-(1-&gt;6)]-beta-D-Man-(1-&gt;4)-beta-D-GlcNAc-(1-&gt;4)-beta-D-GlcNAc}-L-asparaginyl-[protein] + UDP + H(+)</text>
        <dbReference type="Rhea" id="RHEA:16921"/>
        <dbReference type="Rhea" id="RHEA-COMP:14374"/>
        <dbReference type="Rhea" id="RHEA-COMP:14377"/>
        <dbReference type="ChEBI" id="CHEBI:15378"/>
        <dbReference type="ChEBI" id="CHEBI:57705"/>
        <dbReference type="ChEBI" id="CHEBI:58223"/>
        <dbReference type="ChEBI" id="CHEBI:139507"/>
        <dbReference type="ChEBI" id="CHEBI:139510"/>
        <dbReference type="EC" id="2.4.1.155"/>
    </reaction>
</comment>
<comment type="similarity">
    <text evidence="3">Belongs to the glycosyltransferase 18 family.</text>
</comment>
<evidence type="ECO:0000256" key="1">
    <source>
        <dbReference type="ARBA" id="ARBA00004323"/>
    </source>
</evidence>
<dbReference type="PANTHER" id="PTHR15075">
    <property type="entry name" value="ALPHA-MANNOSIDE BETA-1,6-N-ACETYLGLUCOSAMINYLTRANSFERASE"/>
    <property type="match status" value="1"/>
</dbReference>
<evidence type="ECO:0000256" key="13">
    <source>
        <dbReference type="ARBA" id="ARBA00048243"/>
    </source>
</evidence>
<reference evidence="16" key="1">
    <citation type="submission" date="2020-11" db="EMBL/GenBank/DDBJ databases">
        <authorList>
            <consortium name="DOE Joint Genome Institute"/>
            <person name="Ahrendt S."/>
            <person name="Riley R."/>
            <person name="Andreopoulos W."/>
            <person name="Labutti K."/>
            <person name="Pangilinan J."/>
            <person name="Ruiz-Duenas F.J."/>
            <person name="Barrasa J.M."/>
            <person name="Sanchez-Garcia M."/>
            <person name="Camarero S."/>
            <person name="Miyauchi S."/>
            <person name="Serrano A."/>
            <person name="Linde D."/>
            <person name="Babiker R."/>
            <person name="Drula E."/>
            <person name="Ayuso-Fernandez I."/>
            <person name="Pacheco R."/>
            <person name="Padilla G."/>
            <person name="Ferreira P."/>
            <person name="Barriuso J."/>
            <person name="Kellner H."/>
            <person name="Castanera R."/>
            <person name="Alfaro M."/>
            <person name="Ramirez L."/>
            <person name="Pisabarro A.G."/>
            <person name="Kuo A."/>
            <person name="Tritt A."/>
            <person name="Lipzen A."/>
            <person name="He G."/>
            <person name="Yan M."/>
            <person name="Ng V."/>
            <person name="Cullen D."/>
            <person name="Martin F."/>
            <person name="Rosso M.-N."/>
            <person name="Henrissat B."/>
            <person name="Hibbett D."/>
            <person name="Martinez A.T."/>
            <person name="Grigoriev I.V."/>
        </authorList>
    </citation>
    <scope>NUCLEOTIDE SEQUENCE</scope>
    <source>
        <strain evidence="16">CBS 506.95</strain>
    </source>
</reference>
<comment type="pathway">
    <text evidence="2">Protein modification; protein glycosylation.</text>
</comment>
<evidence type="ECO:0000256" key="6">
    <source>
        <dbReference type="ARBA" id="ARBA00022679"/>
    </source>
</evidence>
<organism evidence="16 17">
    <name type="scientific">Crepidotus variabilis</name>
    <dbReference type="NCBI Taxonomy" id="179855"/>
    <lineage>
        <taxon>Eukaryota</taxon>
        <taxon>Fungi</taxon>
        <taxon>Dikarya</taxon>
        <taxon>Basidiomycota</taxon>
        <taxon>Agaricomycotina</taxon>
        <taxon>Agaricomycetes</taxon>
        <taxon>Agaricomycetidae</taxon>
        <taxon>Agaricales</taxon>
        <taxon>Agaricineae</taxon>
        <taxon>Crepidotaceae</taxon>
        <taxon>Crepidotus</taxon>
    </lineage>
</organism>
<evidence type="ECO:0000256" key="5">
    <source>
        <dbReference type="ARBA" id="ARBA00022676"/>
    </source>
</evidence>
<evidence type="ECO:0000256" key="12">
    <source>
        <dbReference type="ARBA" id="ARBA00023180"/>
    </source>
</evidence>
<keyword evidence="17" id="KW-1185">Reference proteome</keyword>
<dbReference type="Proteomes" id="UP000807306">
    <property type="component" value="Unassembled WGS sequence"/>
</dbReference>
<proteinExistence type="inferred from homology"/>
<feature type="domain" description="Glycosyltransferase family 18 catalytic" evidence="15">
    <location>
        <begin position="287"/>
        <end position="495"/>
    </location>
</feature>
<feature type="transmembrane region" description="Helical" evidence="14">
    <location>
        <begin position="12"/>
        <end position="30"/>
    </location>
</feature>
<evidence type="ECO:0000259" key="15">
    <source>
        <dbReference type="Pfam" id="PF15024"/>
    </source>
</evidence>
<keyword evidence="6" id="KW-0808">Transferase</keyword>
<gene>
    <name evidence="16" type="ORF">CPB83DRAFT_14206</name>
</gene>
<accession>A0A9P6JWR8</accession>
<dbReference type="AlphaFoldDB" id="A0A9P6JWR8"/>
<dbReference type="PANTHER" id="PTHR15075:SF2">
    <property type="entry name" value="ALPHA-1,6-MANNOSYLGLYCOPROTEIN 6-BETA-N-ACETYLGLUCOSAMINYLTRANSFERASE"/>
    <property type="match status" value="1"/>
</dbReference>
<evidence type="ECO:0000256" key="11">
    <source>
        <dbReference type="ARBA" id="ARBA00023136"/>
    </source>
</evidence>
<keyword evidence="11 14" id="KW-0472">Membrane</keyword>
<dbReference type="InterPro" id="IPR026116">
    <property type="entry name" value="GT18_cat"/>
</dbReference>
<evidence type="ECO:0000256" key="8">
    <source>
        <dbReference type="ARBA" id="ARBA00022968"/>
    </source>
</evidence>
<dbReference type="OrthoDB" id="2113294at2759"/>
<dbReference type="InterPro" id="IPR052105">
    <property type="entry name" value="MGAT5_Glycosyltransferase"/>
</dbReference>
<keyword evidence="5" id="KW-0328">Glycosyltransferase</keyword>
<comment type="caution">
    <text evidence="16">The sequence shown here is derived from an EMBL/GenBank/DDBJ whole genome shotgun (WGS) entry which is preliminary data.</text>
</comment>
<keyword evidence="12" id="KW-0325">Glycoprotein</keyword>
<dbReference type="GO" id="GO:0030144">
    <property type="term" value="F:alpha-1,6-mannosylglycoprotein 6-beta-N-acetylglucosaminyltransferase activity"/>
    <property type="evidence" value="ECO:0007669"/>
    <property type="project" value="UniProtKB-EC"/>
</dbReference>
<keyword evidence="9 14" id="KW-1133">Transmembrane helix</keyword>
<evidence type="ECO:0000313" key="17">
    <source>
        <dbReference type="Proteomes" id="UP000807306"/>
    </source>
</evidence>
<dbReference type="GO" id="GO:0000139">
    <property type="term" value="C:Golgi membrane"/>
    <property type="evidence" value="ECO:0007669"/>
    <property type="project" value="UniProtKB-SubCell"/>
</dbReference>
<evidence type="ECO:0000256" key="3">
    <source>
        <dbReference type="ARBA" id="ARBA00007477"/>
    </source>
</evidence>